<reference evidence="3 4" key="1">
    <citation type="submission" date="2015-12" db="EMBL/GenBank/DDBJ databases">
        <authorList>
            <person name="Shamseldin A."/>
            <person name="Moawad H."/>
            <person name="Abd El-Rahim W.M."/>
            <person name="Sadowsky M.J."/>
        </authorList>
    </citation>
    <scope>NUCLEOTIDE SEQUENCE [LARGE SCALE GENOMIC DNA]</scope>
    <source>
        <strain evidence="3 4">SJ5A-1</strain>
    </source>
</reference>
<dbReference type="InterPro" id="IPR007029">
    <property type="entry name" value="YHS_dom"/>
</dbReference>
<dbReference type="NCBIfam" id="NF041384">
    <property type="entry name" value="YHS_seleno_dom"/>
    <property type="match status" value="1"/>
</dbReference>
<comment type="caution">
    <text evidence="3">The sequence shown here is derived from an EMBL/GenBank/DDBJ whole genome shotgun (WGS) entry which is preliminary data.</text>
</comment>
<gene>
    <name evidence="3" type="ORF">AVJ23_08980</name>
</gene>
<evidence type="ECO:0000313" key="4">
    <source>
        <dbReference type="Proteomes" id="UP000054396"/>
    </source>
</evidence>
<feature type="signal peptide" evidence="1">
    <location>
        <begin position="1"/>
        <end position="23"/>
    </location>
</feature>
<keyword evidence="1" id="KW-0732">Signal</keyword>
<protein>
    <submittedName>
        <fullName evidence="3">YHS domain protein</fullName>
    </submittedName>
</protein>
<name>A0A0W7WKT3_9RHOB</name>
<dbReference type="Proteomes" id="UP000054396">
    <property type="component" value="Unassembled WGS sequence"/>
</dbReference>
<organism evidence="3 4">
    <name type="scientific">Pseudoponticoccus marisrubri</name>
    <dbReference type="NCBI Taxonomy" id="1685382"/>
    <lineage>
        <taxon>Bacteria</taxon>
        <taxon>Pseudomonadati</taxon>
        <taxon>Pseudomonadota</taxon>
        <taxon>Alphaproteobacteria</taxon>
        <taxon>Rhodobacterales</taxon>
        <taxon>Roseobacteraceae</taxon>
        <taxon>Pseudoponticoccus</taxon>
    </lineage>
</organism>
<dbReference type="Pfam" id="PF04945">
    <property type="entry name" value="YHS"/>
    <property type="match status" value="1"/>
</dbReference>
<keyword evidence="4" id="KW-1185">Reference proteome</keyword>
<feature type="domain" description="YHS" evidence="2">
    <location>
        <begin position="49"/>
        <end position="92"/>
    </location>
</feature>
<feature type="chain" id="PRO_5006936418" evidence="1">
    <location>
        <begin position="24"/>
        <end position="153"/>
    </location>
</feature>
<proteinExistence type="predicted"/>
<dbReference type="EMBL" id="LPXO01000004">
    <property type="protein sequence ID" value="KUF11177.1"/>
    <property type="molecule type" value="Genomic_DNA"/>
</dbReference>
<accession>A0A0W7WKT3</accession>
<sequence length="153" mass="16593">MTRLTRRTSLGLLLSAPALVSFARRAAAKEPEIYTEDGLAINGSDPVAYFDAKGPVRGMAEHALSWNGAEWRFASAANAEAFRAAPDRYAPQFGGYCAYAASRGYLAPTIPKAWTLHDGQIFLNASLRARELWLRDVPGNIAKGRANWPGILG</sequence>
<dbReference type="RefSeq" id="WP_058861841.1">
    <property type="nucleotide sequence ID" value="NZ_LPXO01000004.1"/>
</dbReference>
<evidence type="ECO:0000259" key="2">
    <source>
        <dbReference type="Pfam" id="PF04945"/>
    </source>
</evidence>
<dbReference type="AlphaFoldDB" id="A0A0W7WKT3"/>
<dbReference type="OrthoDB" id="344729at2"/>
<evidence type="ECO:0000256" key="1">
    <source>
        <dbReference type="SAM" id="SignalP"/>
    </source>
</evidence>
<dbReference type="STRING" id="1685382.AVJ23_08980"/>
<evidence type="ECO:0000313" key="3">
    <source>
        <dbReference type="EMBL" id="KUF11177.1"/>
    </source>
</evidence>